<dbReference type="HOGENOM" id="CLU_079544_0_0_2"/>
<dbReference type="Proteomes" id="UP000033066">
    <property type="component" value="Chromosome"/>
</dbReference>
<dbReference type="EMBL" id="CP009517">
    <property type="protein sequence ID" value="AKB80967.1"/>
    <property type="molecule type" value="Genomic_DNA"/>
</dbReference>
<dbReference type="KEGG" id="mbak:MSBR3_0389"/>
<gene>
    <name evidence="2" type="ORF">MSBR3_0389</name>
</gene>
<accession>A0A0E3SJR2</accession>
<organism evidence="2 3">
    <name type="scientific">Methanosarcina barkeri 3</name>
    <dbReference type="NCBI Taxonomy" id="1434107"/>
    <lineage>
        <taxon>Archaea</taxon>
        <taxon>Methanobacteriati</taxon>
        <taxon>Methanobacteriota</taxon>
        <taxon>Stenosarchaea group</taxon>
        <taxon>Methanomicrobia</taxon>
        <taxon>Methanosarcinales</taxon>
        <taxon>Methanosarcinaceae</taxon>
        <taxon>Methanosarcina</taxon>
    </lineage>
</organism>
<reference evidence="2" key="1">
    <citation type="submission" date="2014-07" db="EMBL/GenBank/DDBJ databases">
        <title>Methanogenic archaea and the global carbon cycle.</title>
        <authorList>
            <person name="Henriksen J.R."/>
            <person name="Luke J."/>
            <person name="Reinhart S."/>
            <person name="Benedict M.N."/>
            <person name="Youngblut N.D."/>
            <person name="Metcalf M.E."/>
            <person name="Whitaker R.J."/>
            <person name="Metcalf W.W."/>
        </authorList>
    </citation>
    <scope>NUCLEOTIDE SEQUENCE [LARGE SCALE GENOMIC DNA]</scope>
    <source>
        <strain evidence="2">3</strain>
    </source>
</reference>
<keyword evidence="1" id="KW-0812">Transmembrane</keyword>
<name>A0A0E3SJR2_METBA</name>
<feature type="transmembrane region" description="Helical" evidence="1">
    <location>
        <begin position="6"/>
        <end position="28"/>
    </location>
</feature>
<dbReference type="PATRIC" id="fig|1434107.4.peg.512"/>
<dbReference type="AlphaFoldDB" id="A0A0E3SJR2"/>
<evidence type="ECO:0000256" key="1">
    <source>
        <dbReference type="SAM" id="Phobius"/>
    </source>
</evidence>
<dbReference type="GeneID" id="24787849"/>
<evidence type="ECO:0000313" key="2">
    <source>
        <dbReference type="EMBL" id="AKB80967.1"/>
    </source>
</evidence>
<evidence type="ECO:0000313" key="3">
    <source>
        <dbReference type="Proteomes" id="UP000033066"/>
    </source>
</evidence>
<keyword evidence="3" id="KW-1185">Reference proteome</keyword>
<keyword evidence="1" id="KW-0472">Membrane</keyword>
<protein>
    <submittedName>
        <fullName evidence="2">Uncharacterized protein</fullName>
    </submittedName>
</protein>
<keyword evidence="1" id="KW-1133">Transmembrane helix</keyword>
<proteinExistence type="predicted"/>
<sequence length="337" mass="38234">MNKQKVILILLLLPLTLFMLFLYGPFLLMELLDSSWYYSEEVDIGSFDYNSVLTKAEKAGYEVEGSWPWPGNFSGFEPGNVPEVRESFGSAALVQNIRLNYNENSELIVFACENGTEAGAGTCIVVSNFNHSDPQFPLQPSEFPDDSWMLEKLGLLFGSDEKAPEKYLEALKKAAQNQTWDAEIQVKEPPNFPAVYAYLTESSDDSSYDNYALGFYGYPKIGSDTKEVFLKDGSQVGSVKYFVPEAKVVTYEKGNRYIGNRYTGNRYIGNRYTGNRYIVEFDSSGKVRLEIIMHVGSVGESIPEKEYRAFFREMFEEMGLSTEVVDSFEFFHTSLMM</sequence>
<dbReference type="RefSeq" id="WP_230627699.1">
    <property type="nucleotide sequence ID" value="NZ_CP009517.1"/>
</dbReference>